<protein>
    <submittedName>
        <fullName evidence="3">Uncharacterized protein</fullName>
    </submittedName>
</protein>
<dbReference type="KEGG" id="step:IC006_1008"/>
<keyword evidence="1" id="KW-0472">Membrane</keyword>
<evidence type="ECO:0000256" key="1">
    <source>
        <dbReference type="SAM" id="Phobius"/>
    </source>
</evidence>
<reference evidence="3 4" key="2">
    <citation type="journal article" date="2020" name="Int. J. Syst. Evol. Microbiol.">
        <title>Sulfuracidifex tepidarius gen. nov., sp. nov. and transfer of Sulfolobus metallicus Huber and Stetter 1992 to the genus Sulfuracidifex as Sulfuracidifex metallicus comb. nov.</title>
        <authorList>
            <person name="Itoh T."/>
            <person name="Miura T."/>
            <person name="Sakai H.D."/>
            <person name="Kato S."/>
            <person name="Ohkuma M."/>
            <person name="Takashina T."/>
        </authorList>
    </citation>
    <scope>NUCLEOTIDE SEQUENCE</scope>
    <source>
        <strain evidence="2 4">IC-006</strain>
        <strain evidence="3">IC-007</strain>
    </source>
</reference>
<sequence>MEDSDMKLLLVPFDILASFMIEILRNIIKYYILYSVSISESVFYSSSILSNSLANLVLYDIGSTFQIIYIFFGMILLLE</sequence>
<proteinExistence type="predicted"/>
<evidence type="ECO:0000313" key="5">
    <source>
        <dbReference type="Proteomes" id="UP000325030"/>
    </source>
</evidence>
<keyword evidence="4" id="KW-1185">Reference proteome</keyword>
<dbReference type="EMBL" id="AP018930">
    <property type="protein sequence ID" value="BBG26469.1"/>
    <property type="molecule type" value="Genomic_DNA"/>
</dbReference>
<keyword evidence="1" id="KW-1133">Transmembrane helix</keyword>
<dbReference type="Proteomes" id="UP000325030">
    <property type="component" value="Chromosome"/>
</dbReference>
<gene>
    <name evidence="2" type="ORF">IC006_1008</name>
    <name evidence="3" type="ORF">IC007_0979</name>
</gene>
<dbReference type="AlphaFoldDB" id="A0A510E1U3"/>
<name>A0A510E1U3_9CREN</name>
<dbReference type="EMBL" id="AP018929">
    <property type="protein sequence ID" value="BBG23718.1"/>
    <property type="molecule type" value="Genomic_DNA"/>
</dbReference>
<keyword evidence="1" id="KW-0812">Transmembrane</keyword>
<reference evidence="5" key="1">
    <citation type="submission" date="2018-09" db="EMBL/GenBank/DDBJ databases">
        <title>Complete Genome Sequencing of Sulfolobus sp. JCM 16834.</title>
        <authorList>
            <person name="Kato S."/>
            <person name="Itoh T."/>
            <person name="Ohkuma M."/>
        </authorList>
    </citation>
    <scope>NUCLEOTIDE SEQUENCE [LARGE SCALE GENOMIC DNA]</scope>
    <source>
        <strain evidence="5">IC-007</strain>
    </source>
</reference>
<feature type="transmembrane region" description="Helical" evidence="1">
    <location>
        <begin position="56"/>
        <end position="78"/>
    </location>
</feature>
<evidence type="ECO:0000313" key="3">
    <source>
        <dbReference type="EMBL" id="BBG26469.1"/>
    </source>
</evidence>
<evidence type="ECO:0000313" key="2">
    <source>
        <dbReference type="EMBL" id="BBG23718.1"/>
    </source>
</evidence>
<organism evidence="3 5">
    <name type="scientific">Sulfuracidifex tepidarius</name>
    <dbReference type="NCBI Taxonomy" id="1294262"/>
    <lineage>
        <taxon>Archaea</taxon>
        <taxon>Thermoproteota</taxon>
        <taxon>Thermoprotei</taxon>
        <taxon>Sulfolobales</taxon>
        <taxon>Sulfolobaceae</taxon>
        <taxon>Sulfuracidifex</taxon>
    </lineage>
</organism>
<dbReference type="Proteomes" id="UP000322983">
    <property type="component" value="Chromosome"/>
</dbReference>
<accession>A0A510E1U3</accession>
<accession>A0A510DUL9</accession>
<evidence type="ECO:0000313" key="4">
    <source>
        <dbReference type="Proteomes" id="UP000322983"/>
    </source>
</evidence>